<dbReference type="EC" id="2.7.7.65" evidence="1"/>
<keyword evidence="4" id="KW-0812">Transmembrane</keyword>
<dbReference type="SMART" id="SM00267">
    <property type="entry name" value="GGDEF"/>
    <property type="match status" value="1"/>
</dbReference>
<evidence type="ECO:0000313" key="8">
    <source>
        <dbReference type="Proteomes" id="UP000694660"/>
    </source>
</evidence>
<sequence>MNTEVIARAAKAQSGRSRIVVRLLLVTLAAGLVFSILSTLVRGGFAYVEERDAIQAELLQLRDIVQPALTKAIWEMDRASVAVHLDSAARLPALGRIAVTLRMADTAPEVHVRDRTGWTRDETLPVLRRPLTYSPYAGASEIVGELEIFADGRELQARLYREIIVIFITQLVQSLLLAGFVMWMFNRTVTRHVRDVAAHLDALSAKTLSRKLALRDKLYHNDELDQLAGGVNELQDRLAAHLGQLAQYEGEISRHRDHLAELVGERTRALEAANRKLDELSRRDALTALPNRRHFDECKDIEFRRALRTGQPLSLLLCDIDDFKRFNDTYGHGAGDDCLRQVGEVLASCFMRAGDVAARVGGEEFAVLLPGLNAAEARAHAEHLRAQVFALGIAHEASSAADRVTVSVGVAALVPAQMRDFDALYHCADVALYGAKRAGRNRVECWKGEDRCDAGLPS</sequence>
<dbReference type="EMBL" id="JAEKFT010000035">
    <property type="protein sequence ID" value="MBT0963673.1"/>
    <property type="molecule type" value="Genomic_DNA"/>
</dbReference>
<dbReference type="Gene3D" id="6.10.340.10">
    <property type="match status" value="1"/>
</dbReference>
<keyword evidence="4" id="KW-1133">Transmembrane helix</keyword>
<dbReference type="InterPro" id="IPR050469">
    <property type="entry name" value="Diguanylate_Cyclase"/>
</dbReference>
<dbReference type="Gene3D" id="3.30.70.270">
    <property type="match status" value="1"/>
</dbReference>
<dbReference type="InterPro" id="IPR043128">
    <property type="entry name" value="Rev_trsase/Diguanyl_cyclase"/>
</dbReference>
<feature type="transmembrane region" description="Helical" evidence="4">
    <location>
        <begin position="163"/>
        <end position="185"/>
    </location>
</feature>
<dbReference type="Pfam" id="PF00990">
    <property type="entry name" value="GGDEF"/>
    <property type="match status" value="1"/>
</dbReference>
<evidence type="ECO:0000259" key="5">
    <source>
        <dbReference type="PROSITE" id="PS50885"/>
    </source>
</evidence>
<dbReference type="InterPro" id="IPR003660">
    <property type="entry name" value="HAMP_dom"/>
</dbReference>
<feature type="coiled-coil region" evidence="3">
    <location>
        <begin position="231"/>
        <end position="283"/>
    </location>
</feature>
<dbReference type="FunFam" id="3.30.70.270:FF:000001">
    <property type="entry name" value="Diguanylate cyclase domain protein"/>
    <property type="match status" value="1"/>
</dbReference>
<comment type="catalytic activity">
    <reaction evidence="2">
        <text>2 GTP = 3',3'-c-di-GMP + 2 diphosphate</text>
        <dbReference type="Rhea" id="RHEA:24898"/>
        <dbReference type="ChEBI" id="CHEBI:33019"/>
        <dbReference type="ChEBI" id="CHEBI:37565"/>
        <dbReference type="ChEBI" id="CHEBI:58805"/>
        <dbReference type="EC" id="2.7.7.65"/>
    </reaction>
</comment>
<dbReference type="InterPro" id="IPR000160">
    <property type="entry name" value="GGDEF_dom"/>
</dbReference>
<evidence type="ECO:0000256" key="3">
    <source>
        <dbReference type="SAM" id="Coils"/>
    </source>
</evidence>
<dbReference type="PROSITE" id="PS50887">
    <property type="entry name" value="GGDEF"/>
    <property type="match status" value="1"/>
</dbReference>
<evidence type="ECO:0000313" key="7">
    <source>
        <dbReference type="EMBL" id="MBT0963673.1"/>
    </source>
</evidence>
<dbReference type="GO" id="GO:0007165">
    <property type="term" value="P:signal transduction"/>
    <property type="evidence" value="ECO:0007669"/>
    <property type="project" value="InterPro"/>
</dbReference>
<proteinExistence type="predicted"/>
<dbReference type="PANTHER" id="PTHR45138:SF9">
    <property type="entry name" value="DIGUANYLATE CYCLASE DGCM-RELATED"/>
    <property type="match status" value="1"/>
</dbReference>
<dbReference type="Proteomes" id="UP000694660">
    <property type="component" value="Unassembled WGS sequence"/>
</dbReference>
<gene>
    <name evidence="7" type="ORF">I8J34_21040</name>
</gene>
<feature type="transmembrane region" description="Helical" evidence="4">
    <location>
        <begin position="20"/>
        <end position="41"/>
    </location>
</feature>
<reference evidence="8" key="1">
    <citation type="journal article" date="2022" name="ISME J.">
        <title>Genetic and phylogenetic analysis of dissimilatory iodate-reducing bacteria identifies potential niches across the world's oceans.</title>
        <authorList>
            <person name="Reyes-Umana V."/>
            <person name="Henning Z."/>
            <person name="Lee K."/>
            <person name="Barnum T.P."/>
            <person name="Coates J.D."/>
        </authorList>
    </citation>
    <scope>NUCLEOTIDE SEQUENCE [LARGE SCALE GENOMIC DNA]</scope>
    <source>
        <strain evidence="8">IR12</strain>
    </source>
</reference>
<feature type="domain" description="GGDEF" evidence="6">
    <location>
        <begin position="311"/>
        <end position="448"/>
    </location>
</feature>
<keyword evidence="3" id="KW-0175">Coiled coil</keyword>
<dbReference type="PROSITE" id="PS50885">
    <property type="entry name" value="HAMP"/>
    <property type="match status" value="1"/>
</dbReference>
<dbReference type="NCBIfam" id="TIGR00254">
    <property type="entry name" value="GGDEF"/>
    <property type="match status" value="1"/>
</dbReference>
<dbReference type="GO" id="GO:0052621">
    <property type="term" value="F:diguanylate cyclase activity"/>
    <property type="evidence" value="ECO:0007669"/>
    <property type="project" value="UniProtKB-EC"/>
</dbReference>
<dbReference type="PANTHER" id="PTHR45138">
    <property type="entry name" value="REGULATORY COMPONENTS OF SENSORY TRANSDUCTION SYSTEM"/>
    <property type="match status" value="1"/>
</dbReference>
<dbReference type="InterPro" id="IPR029787">
    <property type="entry name" value="Nucleotide_cyclase"/>
</dbReference>
<dbReference type="SUPFAM" id="SSF55073">
    <property type="entry name" value="Nucleotide cyclase"/>
    <property type="match status" value="1"/>
</dbReference>
<organism evidence="7 8">
    <name type="scientific">Denitromonas iodatirespirans</name>
    <dbReference type="NCBI Taxonomy" id="2795389"/>
    <lineage>
        <taxon>Bacteria</taxon>
        <taxon>Pseudomonadati</taxon>
        <taxon>Pseudomonadota</taxon>
        <taxon>Betaproteobacteria</taxon>
        <taxon>Rhodocyclales</taxon>
        <taxon>Zoogloeaceae</taxon>
        <taxon>Denitromonas</taxon>
    </lineage>
</organism>
<dbReference type="RefSeq" id="WP_214363605.1">
    <property type="nucleotide sequence ID" value="NZ_JAEKFT010000035.1"/>
</dbReference>
<dbReference type="CDD" id="cd01949">
    <property type="entry name" value="GGDEF"/>
    <property type="match status" value="1"/>
</dbReference>
<evidence type="ECO:0000256" key="1">
    <source>
        <dbReference type="ARBA" id="ARBA00012528"/>
    </source>
</evidence>
<keyword evidence="8" id="KW-1185">Reference proteome</keyword>
<dbReference type="GO" id="GO:0043709">
    <property type="term" value="P:cell adhesion involved in single-species biofilm formation"/>
    <property type="evidence" value="ECO:0007669"/>
    <property type="project" value="TreeGrafter"/>
</dbReference>
<evidence type="ECO:0000256" key="4">
    <source>
        <dbReference type="SAM" id="Phobius"/>
    </source>
</evidence>
<dbReference type="GO" id="GO:1902201">
    <property type="term" value="P:negative regulation of bacterial-type flagellum-dependent cell motility"/>
    <property type="evidence" value="ECO:0007669"/>
    <property type="project" value="TreeGrafter"/>
</dbReference>
<keyword evidence="4" id="KW-0472">Membrane</keyword>
<feature type="domain" description="HAMP" evidence="5">
    <location>
        <begin position="187"/>
        <end position="243"/>
    </location>
</feature>
<dbReference type="SMART" id="SM00304">
    <property type="entry name" value="HAMP"/>
    <property type="match status" value="1"/>
</dbReference>
<protein>
    <recommendedName>
        <fullName evidence="1">diguanylate cyclase</fullName>
        <ecNumber evidence="1">2.7.7.65</ecNumber>
    </recommendedName>
</protein>
<accession>A0A944DG15</accession>
<dbReference type="GO" id="GO:0005886">
    <property type="term" value="C:plasma membrane"/>
    <property type="evidence" value="ECO:0007669"/>
    <property type="project" value="TreeGrafter"/>
</dbReference>
<evidence type="ECO:0000256" key="2">
    <source>
        <dbReference type="ARBA" id="ARBA00034247"/>
    </source>
</evidence>
<dbReference type="AlphaFoldDB" id="A0A944DG15"/>
<name>A0A944DG15_DENI1</name>
<comment type="caution">
    <text evidence="7">The sequence shown here is derived from an EMBL/GenBank/DDBJ whole genome shotgun (WGS) entry which is preliminary data.</text>
</comment>
<evidence type="ECO:0000259" key="6">
    <source>
        <dbReference type="PROSITE" id="PS50887"/>
    </source>
</evidence>